<dbReference type="InterPro" id="IPR050608">
    <property type="entry name" value="NmrA-type/Isoflavone_red_sf"/>
</dbReference>
<evidence type="ECO:0000259" key="2">
    <source>
        <dbReference type="Pfam" id="PF21473"/>
    </source>
</evidence>
<organism evidence="3 4">
    <name type="scientific">Taxus chinensis</name>
    <name type="common">Chinese yew</name>
    <name type="synonym">Taxus wallichiana var. chinensis</name>
    <dbReference type="NCBI Taxonomy" id="29808"/>
    <lineage>
        <taxon>Eukaryota</taxon>
        <taxon>Viridiplantae</taxon>
        <taxon>Streptophyta</taxon>
        <taxon>Embryophyta</taxon>
        <taxon>Tracheophyta</taxon>
        <taxon>Spermatophyta</taxon>
        <taxon>Pinopsida</taxon>
        <taxon>Pinidae</taxon>
        <taxon>Conifers II</taxon>
        <taxon>Cupressales</taxon>
        <taxon>Taxaceae</taxon>
        <taxon>Taxus</taxon>
    </lineage>
</organism>
<dbReference type="Gene3D" id="3.40.50.720">
    <property type="entry name" value="NAD(P)-binding Rossmann-like Domain"/>
    <property type="match status" value="1"/>
</dbReference>
<name>A0AA38FZS8_TAXCH</name>
<gene>
    <name evidence="3" type="ORF">KI387_027588</name>
</gene>
<evidence type="ECO:0000259" key="1">
    <source>
        <dbReference type="Pfam" id="PF05368"/>
    </source>
</evidence>
<proteinExistence type="predicted"/>
<dbReference type="InterPro" id="IPR008030">
    <property type="entry name" value="NmrA-like"/>
</dbReference>
<dbReference type="Pfam" id="PF05368">
    <property type="entry name" value="NmrA"/>
    <property type="match status" value="1"/>
</dbReference>
<dbReference type="Proteomes" id="UP000824469">
    <property type="component" value="Unassembled WGS sequence"/>
</dbReference>
<dbReference type="Gene3D" id="3.90.25.10">
    <property type="entry name" value="UDP-galactose 4-epimerase, domain 1"/>
    <property type="match status" value="1"/>
</dbReference>
<dbReference type="SUPFAM" id="SSF51735">
    <property type="entry name" value="NAD(P)-binding Rossmann-fold domains"/>
    <property type="match status" value="1"/>
</dbReference>
<feature type="domain" description="Single-stranded DNA binding protein Ssb-like OB fold" evidence="2">
    <location>
        <begin position="42"/>
        <end position="78"/>
    </location>
</feature>
<feature type="non-terminal residue" evidence="3">
    <location>
        <position position="1"/>
    </location>
</feature>
<accession>A0AA38FZS8</accession>
<protein>
    <submittedName>
        <fullName evidence="3">Uncharacterized protein</fullName>
    </submittedName>
</protein>
<dbReference type="InterPro" id="IPR036291">
    <property type="entry name" value="NAD(P)-bd_dom_sf"/>
</dbReference>
<dbReference type="PANTHER" id="PTHR43349">
    <property type="entry name" value="PINORESINOL REDUCTASE-RELATED"/>
    <property type="match status" value="1"/>
</dbReference>
<evidence type="ECO:0000313" key="3">
    <source>
        <dbReference type="EMBL" id="KAH9312553.1"/>
    </source>
</evidence>
<dbReference type="SUPFAM" id="SSF50249">
    <property type="entry name" value="Nucleic acid-binding proteins"/>
    <property type="match status" value="1"/>
</dbReference>
<dbReference type="Gene3D" id="2.40.50.140">
    <property type="entry name" value="Nucleic acid-binding proteins"/>
    <property type="match status" value="1"/>
</dbReference>
<feature type="domain" description="NmrA-like" evidence="1">
    <location>
        <begin position="100"/>
        <end position="238"/>
    </location>
</feature>
<dbReference type="PANTHER" id="PTHR43349:SF93">
    <property type="entry name" value="ISOFLAVONE REDUCTASE HOMOLOG P3-RELATED"/>
    <property type="match status" value="1"/>
</dbReference>
<reference evidence="3 4" key="1">
    <citation type="journal article" date="2021" name="Nat. Plants">
        <title>The Taxus genome provides insights into paclitaxel biosynthesis.</title>
        <authorList>
            <person name="Xiong X."/>
            <person name="Gou J."/>
            <person name="Liao Q."/>
            <person name="Li Y."/>
            <person name="Zhou Q."/>
            <person name="Bi G."/>
            <person name="Li C."/>
            <person name="Du R."/>
            <person name="Wang X."/>
            <person name="Sun T."/>
            <person name="Guo L."/>
            <person name="Liang H."/>
            <person name="Lu P."/>
            <person name="Wu Y."/>
            <person name="Zhang Z."/>
            <person name="Ro D.K."/>
            <person name="Shang Y."/>
            <person name="Huang S."/>
            <person name="Yan J."/>
        </authorList>
    </citation>
    <scope>NUCLEOTIDE SEQUENCE [LARGE SCALE GENOMIC DNA]</scope>
    <source>
        <strain evidence="3">Ta-2019</strain>
    </source>
</reference>
<dbReference type="Pfam" id="PF21473">
    <property type="entry name" value="OB_Ssb-like"/>
    <property type="match status" value="1"/>
</dbReference>
<keyword evidence="4" id="KW-1185">Reference proteome</keyword>
<dbReference type="InterPro" id="IPR048970">
    <property type="entry name" value="OB_Ssb-like"/>
</dbReference>
<dbReference type="AlphaFoldDB" id="A0AA38FZS8"/>
<sequence>MAEEFTKVVQLRPSTSGLTMVVKVVDAKAVLQKGPQGRQIGDQVELMKPGATVILHNAKVDMFRGSMRLSVDRWGRVEPTEDAKFEAKEDSNLSCIPYKLMDQFNIIKAIKEVGTIKSFLPSEFGNDFDRVHAVEPANTAWGYKVKVRRAIEAEGIPYTYVCSNCFATYFVPNLGQPGLTALPRDTVSILGDGNAKVVFVKEEDIGTFTIKAVGDPRTLNKKLYLRLPANTYSFKDLSTASNPQKAELLESFKASVRLHLHTELHLRYFQEDGGGIHESGAVASRHKWAYDGGKSGGCKGGFAEGASRPSN</sequence>
<dbReference type="EMBL" id="JAHRHJ020000006">
    <property type="protein sequence ID" value="KAH9312553.1"/>
    <property type="molecule type" value="Genomic_DNA"/>
</dbReference>
<comment type="caution">
    <text evidence="3">The sequence shown here is derived from an EMBL/GenBank/DDBJ whole genome shotgun (WGS) entry which is preliminary data.</text>
</comment>
<dbReference type="InterPro" id="IPR012340">
    <property type="entry name" value="NA-bd_OB-fold"/>
</dbReference>
<evidence type="ECO:0000313" key="4">
    <source>
        <dbReference type="Proteomes" id="UP000824469"/>
    </source>
</evidence>